<evidence type="ECO:0000256" key="1">
    <source>
        <dbReference type="ARBA" id="ARBA00001946"/>
    </source>
</evidence>
<evidence type="ECO:0000313" key="13">
    <source>
        <dbReference type="EMBL" id="SIQ00710.1"/>
    </source>
</evidence>
<dbReference type="SFLD" id="SFLDS00005">
    <property type="entry name" value="Isoprenoid_Synthase_Type_I"/>
    <property type="match status" value="1"/>
</dbReference>
<reference evidence="15" key="2">
    <citation type="submission" date="2017-03" db="EMBL/GenBank/DDBJ databases">
        <title>Bacillus sp. V-88(T) DSM27956, whole genome shotgun sequencing project.</title>
        <authorList>
            <person name="Dastager S.G."/>
            <person name="Neurgaonkar P.S."/>
            <person name="Dharne M.S."/>
        </authorList>
    </citation>
    <scope>NUCLEOTIDE SEQUENCE [LARGE SCALE GENOMIC DNA]</scope>
    <source>
        <strain evidence="15">DSM 25145</strain>
    </source>
</reference>
<dbReference type="EMBL" id="FTLX01000001">
    <property type="protein sequence ID" value="SIQ00710.1"/>
    <property type="molecule type" value="Genomic_DNA"/>
</dbReference>
<evidence type="ECO:0000256" key="10">
    <source>
        <dbReference type="ARBA" id="ARBA00070472"/>
    </source>
</evidence>
<keyword evidence="4" id="KW-0479">Metal-binding</keyword>
<sequence>MNIKLIYTRLKSDIDIIEKELEQAVGSTSPILQEASVHLLQAGGKRIRPVMLLLGAKFGDYDIHRVKYAAASLELIHMASLVHDDVIDDAVIRRGEHTVKAEWDNRVAMYAGDYIFAAALESMTKIDDVEAHRILSRTMTELCIGEIIQIQDKYRYDQHLRDYLRRIKRKTAILIAASCQLGAIAAGAPASVHQKLYDFGYNVGMSFQITDDILDFTASEKELGKPAGGDLLQGNITLPVLYAMENEAMRERIGTVHAHSSREEIDAIIDLLKDSDVIERSHVMSRQYLDRALAILDELPVGRHRNSLRDIALFIGKRKY</sequence>
<evidence type="ECO:0000256" key="3">
    <source>
        <dbReference type="ARBA" id="ARBA00022679"/>
    </source>
</evidence>
<dbReference type="InterPro" id="IPR008949">
    <property type="entry name" value="Isoprenoid_synthase_dom_sf"/>
</dbReference>
<evidence type="ECO:0000313" key="14">
    <source>
        <dbReference type="Proteomes" id="UP000186385"/>
    </source>
</evidence>
<evidence type="ECO:0000256" key="8">
    <source>
        <dbReference type="ARBA" id="ARBA00065985"/>
    </source>
</evidence>
<name>A0A1N6P8L3_9BACI</name>
<evidence type="ECO:0000313" key="15">
    <source>
        <dbReference type="Proteomes" id="UP000215545"/>
    </source>
</evidence>
<reference evidence="13 14" key="1">
    <citation type="submission" date="2017-01" db="EMBL/GenBank/DDBJ databases">
        <authorList>
            <person name="Mah S.A."/>
            <person name="Swanson W.J."/>
            <person name="Moy G.W."/>
            <person name="Vacquier V.D."/>
        </authorList>
    </citation>
    <scope>NUCLEOTIDE SEQUENCE [LARGE SCALE GENOMIC DNA]</scope>
    <source>
        <strain evidence="13 14">NIO-1016</strain>
    </source>
</reference>
<dbReference type="NCBIfam" id="TIGR02748">
    <property type="entry name" value="GerC3_HepT"/>
    <property type="match status" value="1"/>
</dbReference>
<dbReference type="AlphaFoldDB" id="A0A1N6P8L3"/>
<evidence type="ECO:0000256" key="7">
    <source>
        <dbReference type="ARBA" id="ARBA00055604"/>
    </source>
</evidence>
<evidence type="ECO:0000256" key="2">
    <source>
        <dbReference type="ARBA" id="ARBA00006706"/>
    </source>
</evidence>
<dbReference type="InterPro" id="IPR000092">
    <property type="entry name" value="Polyprenyl_synt"/>
</dbReference>
<dbReference type="GO" id="GO:0000010">
    <property type="term" value="F:heptaprenyl diphosphate synthase activity"/>
    <property type="evidence" value="ECO:0007669"/>
    <property type="project" value="UniProtKB-EC"/>
</dbReference>
<dbReference type="GO" id="GO:0046872">
    <property type="term" value="F:metal ion binding"/>
    <property type="evidence" value="ECO:0007669"/>
    <property type="project" value="UniProtKB-KW"/>
</dbReference>
<dbReference type="InterPro" id="IPR033749">
    <property type="entry name" value="Polyprenyl_synt_CS"/>
</dbReference>
<dbReference type="OrthoDB" id="9805316at2"/>
<dbReference type="Pfam" id="PF00348">
    <property type="entry name" value="polyprenyl_synt"/>
    <property type="match status" value="1"/>
</dbReference>
<dbReference type="FunFam" id="1.10.600.10:FF:000014">
    <property type="entry name" value="Heptaprenyl diphosphate synthase component II"/>
    <property type="match status" value="1"/>
</dbReference>
<evidence type="ECO:0000256" key="11">
    <source>
        <dbReference type="RuleBase" id="RU004466"/>
    </source>
</evidence>
<evidence type="ECO:0000256" key="5">
    <source>
        <dbReference type="ARBA" id="ARBA00022842"/>
    </source>
</evidence>
<organism evidence="13 14">
    <name type="scientific">Domibacillus enclensis</name>
    <dbReference type="NCBI Taxonomy" id="1017273"/>
    <lineage>
        <taxon>Bacteria</taxon>
        <taxon>Bacillati</taxon>
        <taxon>Bacillota</taxon>
        <taxon>Bacilli</taxon>
        <taxon>Bacillales</taxon>
        <taxon>Bacillaceae</taxon>
        <taxon>Domibacillus</taxon>
    </lineage>
</organism>
<evidence type="ECO:0000256" key="9">
    <source>
        <dbReference type="ARBA" id="ARBA00066444"/>
    </source>
</evidence>
<keyword evidence="3 11" id="KW-0808">Transferase</keyword>
<comment type="subunit">
    <text evidence="8">Heterodimer of component I and II.</text>
</comment>
<comment type="function">
    <text evidence="7">Supplies heptaprenyl diphosphate, the precursor for the side chain of the isoprenoid quinone menaquinone-7 (MQ-7).</text>
</comment>
<dbReference type="GO" id="GO:0008299">
    <property type="term" value="P:isoprenoid biosynthetic process"/>
    <property type="evidence" value="ECO:0007669"/>
    <property type="project" value="InterPro"/>
</dbReference>
<dbReference type="PANTHER" id="PTHR12001:SF69">
    <property type="entry name" value="ALL TRANS-POLYPRENYL-DIPHOSPHATE SYNTHASE PDSS1"/>
    <property type="match status" value="1"/>
</dbReference>
<proteinExistence type="inferred from homology"/>
<comment type="cofactor">
    <cofactor evidence="1">
        <name>Mg(2+)</name>
        <dbReference type="ChEBI" id="CHEBI:18420"/>
    </cofactor>
</comment>
<dbReference type="CDD" id="cd00685">
    <property type="entry name" value="Trans_IPPS_HT"/>
    <property type="match status" value="1"/>
</dbReference>
<evidence type="ECO:0000256" key="6">
    <source>
        <dbReference type="ARBA" id="ARBA00050780"/>
    </source>
</evidence>
<accession>A0A1N6P8L3</accession>
<dbReference type="SUPFAM" id="SSF48576">
    <property type="entry name" value="Terpenoid synthases"/>
    <property type="match status" value="1"/>
</dbReference>
<gene>
    <name evidence="12" type="ORF">B1B05_02045</name>
    <name evidence="13" type="ORF">SAMN05443094_101427</name>
</gene>
<evidence type="ECO:0000313" key="12">
    <source>
        <dbReference type="EMBL" id="OXS80278.1"/>
    </source>
</evidence>
<dbReference type="RefSeq" id="WP_045851424.1">
    <property type="nucleotide sequence ID" value="NZ_FTLX01000001.1"/>
</dbReference>
<keyword evidence="5" id="KW-0460">Magnesium</keyword>
<dbReference type="PROSITE" id="PS00723">
    <property type="entry name" value="POLYPRENYL_SYNTHASE_1"/>
    <property type="match status" value="1"/>
</dbReference>
<dbReference type="PROSITE" id="PS00444">
    <property type="entry name" value="POLYPRENYL_SYNTHASE_2"/>
    <property type="match status" value="1"/>
</dbReference>
<evidence type="ECO:0000256" key="4">
    <source>
        <dbReference type="ARBA" id="ARBA00022723"/>
    </source>
</evidence>
<dbReference type="EC" id="2.5.1.30" evidence="9"/>
<reference evidence="12" key="3">
    <citation type="submission" date="2017-03" db="EMBL/GenBank/DDBJ databases">
        <authorList>
            <person name="Dastager S.G."/>
            <person name="Neurgaonkar P.S."/>
            <person name="Dharne M.S."/>
        </authorList>
    </citation>
    <scope>NUCLEOTIDE SEQUENCE</scope>
    <source>
        <strain evidence="12">DSM 25145</strain>
    </source>
</reference>
<dbReference type="PANTHER" id="PTHR12001">
    <property type="entry name" value="GERANYLGERANYL PYROPHOSPHATE SYNTHASE"/>
    <property type="match status" value="1"/>
</dbReference>
<comment type="similarity">
    <text evidence="2 11">Belongs to the FPP/GGPP synthase family.</text>
</comment>
<keyword evidence="15" id="KW-1185">Reference proteome</keyword>
<protein>
    <recommendedName>
        <fullName evidence="10">Heptaprenyl diphosphate synthase component 2</fullName>
        <ecNumber evidence="9">2.5.1.30</ecNumber>
    </recommendedName>
</protein>
<comment type="catalytic activity">
    <reaction evidence="6">
        <text>4 isopentenyl diphosphate + (2E,6E)-farnesyl diphosphate = all-trans-heptaprenyl diphosphate + 4 diphosphate</text>
        <dbReference type="Rhea" id="RHEA:27794"/>
        <dbReference type="ChEBI" id="CHEBI:33019"/>
        <dbReference type="ChEBI" id="CHEBI:58206"/>
        <dbReference type="ChEBI" id="CHEBI:128769"/>
        <dbReference type="ChEBI" id="CHEBI:175763"/>
        <dbReference type="EC" id="2.5.1.30"/>
    </reaction>
</comment>
<dbReference type="Gene3D" id="1.10.600.10">
    <property type="entry name" value="Farnesyl Diphosphate Synthase"/>
    <property type="match status" value="1"/>
</dbReference>
<dbReference type="STRING" id="1017273.SAMN05443094_101427"/>
<dbReference type="Proteomes" id="UP000215545">
    <property type="component" value="Unassembled WGS sequence"/>
</dbReference>
<dbReference type="Proteomes" id="UP000186385">
    <property type="component" value="Unassembled WGS sequence"/>
</dbReference>
<dbReference type="InterPro" id="IPR014119">
    <property type="entry name" value="GerC3_HepT"/>
</dbReference>
<dbReference type="EMBL" id="MWSK01000001">
    <property type="protein sequence ID" value="OXS80278.1"/>
    <property type="molecule type" value="Genomic_DNA"/>
</dbReference>